<evidence type="ECO:0000313" key="7">
    <source>
        <dbReference type="Proteomes" id="UP000838412"/>
    </source>
</evidence>
<evidence type="ECO:0000256" key="2">
    <source>
        <dbReference type="ARBA" id="ARBA00022692"/>
    </source>
</evidence>
<comment type="subcellular location">
    <subcellularLocation>
        <location evidence="1">Membrane</location>
        <topology evidence="1">Multi-pass membrane protein</topology>
    </subcellularLocation>
</comment>
<dbReference type="InterPro" id="IPR004031">
    <property type="entry name" value="PMP22/EMP/MP20/Claudin"/>
</dbReference>
<proteinExistence type="predicted"/>
<keyword evidence="2 5" id="KW-0812">Transmembrane</keyword>
<protein>
    <submittedName>
        <fullName evidence="6">Hypp9093 protein</fullName>
    </submittedName>
</protein>
<dbReference type="EMBL" id="OV696704">
    <property type="protein sequence ID" value="CAH1251579.1"/>
    <property type="molecule type" value="Genomic_DNA"/>
</dbReference>
<evidence type="ECO:0000313" key="6">
    <source>
        <dbReference type="EMBL" id="CAH1251579.1"/>
    </source>
</evidence>
<dbReference type="Pfam" id="PF00822">
    <property type="entry name" value="PMP22_Claudin"/>
    <property type="match status" value="1"/>
</dbReference>
<reference evidence="6" key="1">
    <citation type="submission" date="2022-01" db="EMBL/GenBank/DDBJ databases">
        <authorList>
            <person name="Braso-Vives M."/>
        </authorList>
    </citation>
    <scope>NUCLEOTIDE SEQUENCE</scope>
</reference>
<keyword evidence="3 5" id="KW-1133">Transmembrane helix</keyword>
<evidence type="ECO:0000256" key="5">
    <source>
        <dbReference type="SAM" id="Phobius"/>
    </source>
</evidence>
<sequence>MNRLLVGGIGISLLGALLYVVGIATPAWMEAEEQQGLKKEEFGLWQICGTYRGVTICTAYPDTTMSTMSGALHATRAFAIIGSLMLIPGIALACFAAKKNINKGKLIGGALTIAGGVCGVIAAAIFAGRVNAVLQPGVAVPYGYSFHLTWAQAVFTIGGGVAMIVAGRRDQEDELPVLRD</sequence>
<feature type="transmembrane region" description="Helical" evidence="5">
    <location>
        <begin position="77"/>
        <end position="97"/>
    </location>
</feature>
<gene>
    <name evidence="6" type="primary">Hypp9093</name>
    <name evidence="6" type="ORF">BLAG_LOCUS11925</name>
</gene>
<dbReference type="PANTHER" id="PTHR10671">
    <property type="entry name" value="EPITHELIAL MEMBRANE PROTEIN-RELATED"/>
    <property type="match status" value="1"/>
</dbReference>
<dbReference type="GO" id="GO:0005886">
    <property type="term" value="C:plasma membrane"/>
    <property type="evidence" value="ECO:0007669"/>
    <property type="project" value="TreeGrafter"/>
</dbReference>
<dbReference type="AlphaFoldDB" id="A0A8K0EHW2"/>
<feature type="transmembrane region" description="Helical" evidence="5">
    <location>
        <begin position="106"/>
        <end position="127"/>
    </location>
</feature>
<feature type="transmembrane region" description="Helical" evidence="5">
    <location>
        <begin position="147"/>
        <end position="166"/>
    </location>
</feature>
<evidence type="ECO:0000256" key="1">
    <source>
        <dbReference type="ARBA" id="ARBA00004141"/>
    </source>
</evidence>
<evidence type="ECO:0000256" key="4">
    <source>
        <dbReference type="ARBA" id="ARBA00023136"/>
    </source>
</evidence>
<accession>A0A8K0EHW2</accession>
<keyword evidence="4 5" id="KW-0472">Membrane</keyword>
<name>A0A8K0EHW2_BRALA</name>
<dbReference type="InterPro" id="IPR050579">
    <property type="entry name" value="PMP-22/EMP/MP20-like"/>
</dbReference>
<dbReference type="Proteomes" id="UP000838412">
    <property type="component" value="Chromosome 19"/>
</dbReference>
<keyword evidence="7" id="KW-1185">Reference proteome</keyword>
<dbReference type="Gene3D" id="1.20.140.150">
    <property type="match status" value="1"/>
</dbReference>
<dbReference type="OrthoDB" id="10025519at2759"/>
<dbReference type="PANTHER" id="PTHR10671:SF34">
    <property type="entry name" value="PROTEIN NKG7"/>
    <property type="match status" value="1"/>
</dbReference>
<organism evidence="6 7">
    <name type="scientific">Branchiostoma lanceolatum</name>
    <name type="common">Common lancelet</name>
    <name type="synonym">Amphioxus lanceolatum</name>
    <dbReference type="NCBI Taxonomy" id="7740"/>
    <lineage>
        <taxon>Eukaryota</taxon>
        <taxon>Metazoa</taxon>
        <taxon>Chordata</taxon>
        <taxon>Cephalochordata</taxon>
        <taxon>Leptocardii</taxon>
        <taxon>Amphioxiformes</taxon>
        <taxon>Branchiostomatidae</taxon>
        <taxon>Branchiostoma</taxon>
    </lineage>
</organism>
<evidence type="ECO:0000256" key="3">
    <source>
        <dbReference type="ARBA" id="ARBA00022989"/>
    </source>
</evidence>